<evidence type="ECO:0000313" key="2">
    <source>
        <dbReference type="Proteomes" id="UP000033808"/>
    </source>
</evidence>
<dbReference type="KEGG" id="vg:24620946"/>
<keyword evidence="2" id="KW-1185">Reference proteome</keyword>
<evidence type="ECO:0008006" key="3">
    <source>
        <dbReference type="Google" id="ProtNLM"/>
    </source>
</evidence>
<accession>A0A0F6N5T9</accession>
<name>A0A0F6N5T9_9CAUD</name>
<gene>
    <name evidence="1" type="ORF">ECBP5_0043</name>
</gene>
<dbReference type="EMBL" id="KJ749827">
    <property type="protein sequence ID" value="AID17697.1"/>
    <property type="molecule type" value="Genomic_DNA"/>
</dbReference>
<dbReference type="Proteomes" id="UP000033808">
    <property type="component" value="Segment"/>
</dbReference>
<organism evidence="1 2">
    <name type="scientific">Escherichia phage ECBP5</name>
    <dbReference type="NCBI Taxonomy" id="1498172"/>
    <lineage>
        <taxon>Viruses</taxon>
        <taxon>Duplodnaviria</taxon>
        <taxon>Heunggongvirae</taxon>
        <taxon>Uroviricota</taxon>
        <taxon>Caudoviricetes</taxon>
        <taxon>Autographivirales</taxon>
        <taxon>Gajwadongvirus</taxon>
        <taxon>Gajwadongvirus ECBP5</taxon>
    </lineage>
</organism>
<reference evidence="2" key="1">
    <citation type="submission" date="2014-04" db="EMBL/GenBank/DDBJ databases">
        <title>Complete genome sequence of Escherichia coli phage ECBP5.</title>
        <authorList>
            <person name="Lee J.S."/>
            <person name="Jang H.B."/>
            <person name="Kim K.S."/>
            <person name="Kim T.H."/>
            <person name="Park S.B."/>
            <person name="Nho S.W."/>
            <person name="Yu J.E."/>
            <person name="Yu J.E."/>
            <person name="Im S.P."/>
            <person name="Kim S.W."/>
            <person name="Jung T.S."/>
        </authorList>
    </citation>
    <scope>NUCLEOTIDE SEQUENCE [LARGE SCALE GENOMIC DNA]</scope>
</reference>
<dbReference type="RefSeq" id="YP_009146414.1">
    <property type="nucleotide sequence ID" value="NC_027330.1"/>
</dbReference>
<dbReference type="GeneID" id="24620946"/>
<proteinExistence type="predicted"/>
<reference evidence="1 2" key="2">
    <citation type="journal article" date="2015" name="PLoS ONE">
        <title>Complete Genomic and Lysis-Cassette Characterization of the Novel Phage, KBNP1315, which Infects Avian Pathogenic Escherichia coli (APEC).</title>
        <authorList>
            <person name="Lee J.S."/>
            <person name="Jang H.B."/>
            <person name="Kim K.S."/>
            <person name="Kim T.H."/>
            <person name="Im S.P."/>
            <person name="Kim S.W."/>
            <person name="Lazarte J.M."/>
            <person name="Kim J.S."/>
            <person name="Jung T.S."/>
        </authorList>
    </citation>
    <scope>NUCLEOTIDE SEQUENCE [LARGE SCALE GENOMIC DNA]</scope>
</reference>
<evidence type="ECO:0000313" key="1">
    <source>
        <dbReference type="EMBL" id="AID17697.1"/>
    </source>
</evidence>
<protein>
    <recommendedName>
        <fullName evidence="3">Internal virion protein B</fullName>
    </recommendedName>
</protein>
<sequence length="714" mass="79617">MVQRTEVQGMQQLATGQVSRPAQVVRRAVGPIDDSKVKSYETTNRILGALGDFVDASSEAAYKQAQVDVEKKKISGMATAVSGGKLGEEATKAELMGYDLVQSQSELAVANEELSKAIMAQPDMDDETYSKMRDAKYGELLAKYQDRDPDVFKAISVKAQESQGVLFNIRTRAQKEYRDYKAKETLNYNINSQLDGARSVEQGVNLVHQYMHQGMAMGLSEPDIKDMLFQNMKLTAANGDNRLLTFMQNMDWSKYAPDTQQAQKIYKSYVDEAQAKYEAAVQKQNVFAYGAMYAELETAAKNGTPPEQLMQMMQSMQAKGLKFTPSSVASYLTMGQNISKSEAALRGNVAAWQQNRGQFNLAQNPFIPTDDKKKVLDAAESAVIEQSQNVPDAQRGDFVISNLIRLSAQEGMPVKTIGTALQSLATLDTNATMTPSTQLWTKYLMAADDQTIRMNVPSEQDQAFLFGLRDVLANNQGQDGDLMLKTAITRGQQVRDNKVPLTTQQTNTLRSKSLSNVKDFKDPTQTTWYFRAESLPTQVRDYVANQVNAKAKSLYAVTGNTDKAVELATKEFKNNNMILSGGVVANIGVRQLAGFIPEFAQKGDDAEMVQRRAVSALDYKLDNIIKQQAKSDGIDYKREDVNVMFSNSGNTYQVNVGGLTVGTYFTSDLKNDFNEQFFKQWNAEQDKQLGISERFRQFEETKDLQRKVQQIMPK</sequence>